<evidence type="ECO:0000313" key="1">
    <source>
        <dbReference type="EMBL" id="KAH6636578.1"/>
    </source>
</evidence>
<dbReference type="EMBL" id="JAGIZQ010000003">
    <property type="protein sequence ID" value="KAH6636578.1"/>
    <property type="molecule type" value="Genomic_DNA"/>
</dbReference>
<keyword evidence="2" id="KW-1185">Reference proteome</keyword>
<comment type="caution">
    <text evidence="1">The sequence shown here is derived from an EMBL/GenBank/DDBJ whole genome shotgun (WGS) entry which is preliminary data.</text>
</comment>
<reference evidence="1 2" key="1">
    <citation type="journal article" date="2021" name="Nat. Commun.">
        <title>Genetic determinants of endophytism in the Arabidopsis root mycobiome.</title>
        <authorList>
            <person name="Mesny F."/>
            <person name="Miyauchi S."/>
            <person name="Thiergart T."/>
            <person name="Pickel B."/>
            <person name="Atanasova L."/>
            <person name="Karlsson M."/>
            <person name="Huettel B."/>
            <person name="Barry K.W."/>
            <person name="Haridas S."/>
            <person name="Chen C."/>
            <person name="Bauer D."/>
            <person name="Andreopoulos W."/>
            <person name="Pangilinan J."/>
            <person name="LaButti K."/>
            <person name="Riley R."/>
            <person name="Lipzen A."/>
            <person name="Clum A."/>
            <person name="Drula E."/>
            <person name="Henrissat B."/>
            <person name="Kohler A."/>
            <person name="Grigoriev I.V."/>
            <person name="Martin F.M."/>
            <person name="Hacquard S."/>
        </authorList>
    </citation>
    <scope>NUCLEOTIDE SEQUENCE [LARGE SCALE GENOMIC DNA]</scope>
    <source>
        <strain evidence="1 2">MPI-SDFR-AT-0079</strain>
    </source>
</reference>
<sequence>MPAGKPTLVAPSSDAELRGLRRRCASALWALVPKGVGRLFFGGGLLRANSNLSASSVKTEGSAELKTAVGGKQLDNSDRDMGRDKGLLSSSSSKEDGAKEKARLIETAPAQTKEARGQGRPRRSGSPSQSRSRRSAPAPRPKTGGQGSSSAAAAASADPPPSSGPPPSPLPLLSKPASSGEEATSGMASTGPLTQGSEGGGSHQDRDCDRTDDEEILVEIERGILDVFSDAYCNRHLVYAILELILVRLLPELTEKGVLELWAERLSVDGP</sequence>
<protein>
    <submittedName>
        <fullName evidence="1">Uncharacterized protein</fullName>
    </submittedName>
</protein>
<evidence type="ECO:0000313" key="2">
    <source>
        <dbReference type="Proteomes" id="UP000724584"/>
    </source>
</evidence>
<organism evidence="1 2">
    <name type="scientific">Chaetomium tenue</name>
    <dbReference type="NCBI Taxonomy" id="1854479"/>
    <lineage>
        <taxon>Eukaryota</taxon>
        <taxon>Fungi</taxon>
        <taxon>Dikarya</taxon>
        <taxon>Ascomycota</taxon>
        <taxon>Pezizomycotina</taxon>
        <taxon>Sordariomycetes</taxon>
        <taxon>Sordariomycetidae</taxon>
        <taxon>Sordariales</taxon>
        <taxon>Chaetomiaceae</taxon>
        <taxon>Chaetomium</taxon>
    </lineage>
</organism>
<dbReference type="Proteomes" id="UP000724584">
    <property type="component" value="Unassembled WGS sequence"/>
</dbReference>
<proteinExistence type="predicted"/>
<name>A0ACB7PGV5_9PEZI</name>
<accession>A0ACB7PGV5</accession>
<gene>
    <name evidence="1" type="ORF">F5144DRAFT_185473</name>
</gene>